<feature type="region of interest" description="Disordered" evidence="1">
    <location>
        <begin position="1"/>
        <end position="21"/>
    </location>
</feature>
<dbReference type="Gramene" id="PGSC0003DMT400088329">
    <property type="protein sequence ID" value="PGSC0003DMT400088329"/>
    <property type="gene ID" value="PGSC0003DMG400037900"/>
</dbReference>
<dbReference type="Proteomes" id="UP000011115">
    <property type="component" value="Unassembled WGS sequence"/>
</dbReference>
<reference evidence="3" key="2">
    <citation type="submission" date="2015-06" db="UniProtKB">
        <authorList>
            <consortium name="EnsemblPlants"/>
        </authorList>
    </citation>
    <scope>IDENTIFICATION</scope>
    <source>
        <strain evidence="3">DM1-3 516 R44</strain>
    </source>
</reference>
<dbReference type="PaxDb" id="4113-PGSC0003DMT400088329"/>
<feature type="domain" description="Putative plant transposon protein" evidence="2">
    <location>
        <begin position="56"/>
        <end position="139"/>
    </location>
</feature>
<accession>M1DFQ9</accession>
<dbReference type="AlphaFoldDB" id="M1DFQ9"/>
<dbReference type="Pfam" id="PF20167">
    <property type="entry name" value="Transposase_32"/>
    <property type="match status" value="1"/>
</dbReference>
<evidence type="ECO:0000313" key="4">
    <source>
        <dbReference type="Proteomes" id="UP000011115"/>
    </source>
</evidence>
<reference evidence="4" key="1">
    <citation type="journal article" date="2011" name="Nature">
        <title>Genome sequence and analysis of the tuber crop potato.</title>
        <authorList>
            <consortium name="The Potato Genome Sequencing Consortium"/>
        </authorList>
    </citation>
    <scope>NUCLEOTIDE SEQUENCE [LARGE SCALE GENOMIC DNA]</scope>
    <source>
        <strain evidence="4">cv. DM1-3 516 R44</strain>
    </source>
</reference>
<evidence type="ECO:0000259" key="2">
    <source>
        <dbReference type="Pfam" id="PF20167"/>
    </source>
</evidence>
<dbReference type="InParanoid" id="M1DFQ9"/>
<protein>
    <recommendedName>
        <fullName evidence="2">Putative plant transposon protein domain-containing protein</fullName>
    </recommendedName>
</protein>
<sequence>MVCRSDYGPAPPVQGPPPRSLNRLKDRGLRTIIEEKRFFTDGVVEKYPDIWHSLKSHKFEIFTKPRGPYIPNWVREFYSTYGELVQQGKRKANTFKPVDYVVVQGKKVKCDSDDINADLGCIHNITDGYQSMIKRTNWRT</sequence>
<name>M1DFQ9_SOLTU</name>
<dbReference type="EnsemblPlants" id="PGSC0003DMT400088329">
    <property type="protein sequence ID" value="PGSC0003DMT400088329"/>
    <property type="gene ID" value="PGSC0003DMG400037900"/>
</dbReference>
<proteinExistence type="predicted"/>
<dbReference type="PANTHER" id="PTHR33180:SF31">
    <property type="entry name" value="POLYPROTEIN PROTEIN"/>
    <property type="match status" value="1"/>
</dbReference>
<feature type="compositionally biased region" description="Pro residues" evidence="1">
    <location>
        <begin position="9"/>
        <end position="19"/>
    </location>
</feature>
<dbReference type="HOGENOM" id="CLU_029307_4_1_1"/>
<evidence type="ECO:0000256" key="1">
    <source>
        <dbReference type="SAM" id="MobiDB-lite"/>
    </source>
</evidence>
<dbReference type="PANTHER" id="PTHR33180">
    <property type="entry name" value="PHOTOSYSTEM II CP43 REACTION CENTER PROTEIN"/>
    <property type="match status" value="1"/>
</dbReference>
<evidence type="ECO:0000313" key="3">
    <source>
        <dbReference type="EnsemblPlants" id="PGSC0003DMT400088329"/>
    </source>
</evidence>
<organism evidence="3 4">
    <name type="scientific">Solanum tuberosum</name>
    <name type="common">Potato</name>
    <dbReference type="NCBI Taxonomy" id="4113"/>
    <lineage>
        <taxon>Eukaryota</taxon>
        <taxon>Viridiplantae</taxon>
        <taxon>Streptophyta</taxon>
        <taxon>Embryophyta</taxon>
        <taxon>Tracheophyta</taxon>
        <taxon>Spermatophyta</taxon>
        <taxon>Magnoliopsida</taxon>
        <taxon>eudicotyledons</taxon>
        <taxon>Gunneridae</taxon>
        <taxon>Pentapetalae</taxon>
        <taxon>asterids</taxon>
        <taxon>lamiids</taxon>
        <taxon>Solanales</taxon>
        <taxon>Solanaceae</taxon>
        <taxon>Solanoideae</taxon>
        <taxon>Solaneae</taxon>
        <taxon>Solanum</taxon>
    </lineage>
</organism>
<dbReference type="InterPro" id="IPR046796">
    <property type="entry name" value="Transposase_32_dom"/>
</dbReference>
<keyword evidence="4" id="KW-1185">Reference proteome</keyword>